<keyword evidence="3 6" id="KW-0812">Transmembrane</keyword>
<feature type="transmembrane region" description="Helical" evidence="6">
    <location>
        <begin position="192"/>
        <end position="211"/>
    </location>
</feature>
<evidence type="ECO:0000256" key="6">
    <source>
        <dbReference type="RuleBase" id="RU366058"/>
    </source>
</evidence>
<feature type="transmembrane region" description="Helical" evidence="6">
    <location>
        <begin position="129"/>
        <end position="152"/>
    </location>
</feature>
<organism evidence="8">
    <name type="scientific">Oscillatoriales cyanobacterium SpSt-418</name>
    <dbReference type="NCBI Taxonomy" id="2282169"/>
    <lineage>
        <taxon>Bacteria</taxon>
        <taxon>Bacillati</taxon>
        <taxon>Cyanobacteriota</taxon>
        <taxon>Cyanophyceae</taxon>
        <taxon>Oscillatoriophycideae</taxon>
        <taxon>Oscillatoriales</taxon>
    </lineage>
</organism>
<accession>A0A7C3PGN5</accession>
<reference evidence="8" key="1">
    <citation type="journal article" date="2020" name="mSystems">
        <title>Genome- and Community-Level Interaction Insights into Carbon Utilization and Element Cycling Functions of Hydrothermarchaeota in Hydrothermal Sediment.</title>
        <authorList>
            <person name="Zhou Z."/>
            <person name="Liu Y."/>
            <person name="Xu W."/>
            <person name="Pan J."/>
            <person name="Luo Z.H."/>
            <person name="Li M."/>
        </authorList>
    </citation>
    <scope>NUCLEOTIDE SEQUENCE [LARGE SCALE GENOMIC DNA]</scope>
    <source>
        <strain evidence="8">SpSt-418</strain>
    </source>
</reference>
<comment type="subcellular location">
    <subcellularLocation>
        <location evidence="1 6">Cell membrane</location>
        <topology evidence="1 6">Multi-pass membrane protein</topology>
    </subcellularLocation>
</comment>
<name>A0A7C3PGN5_9CYAN</name>
<feature type="transmembrane region" description="Helical" evidence="6">
    <location>
        <begin position="159"/>
        <end position="180"/>
    </location>
</feature>
<dbReference type="GO" id="GO:0005886">
    <property type="term" value="C:plasma membrane"/>
    <property type="evidence" value="ECO:0007669"/>
    <property type="project" value="UniProtKB-SubCell"/>
</dbReference>
<evidence type="ECO:0000256" key="3">
    <source>
        <dbReference type="ARBA" id="ARBA00022692"/>
    </source>
</evidence>
<protein>
    <recommendedName>
        <fullName evidence="6">TVP38/TMEM64 family membrane protein</fullName>
    </recommendedName>
</protein>
<dbReference type="AlphaFoldDB" id="A0A7C3PGN5"/>
<dbReference type="PANTHER" id="PTHR12677">
    <property type="entry name" value="GOLGI APPARATUS MEMBRANE PROTEIN TVP38-RELATED"/>
    <property type="match status" value="1"/>
</dbReference>
<evidence type="ECO:0000256" key="4">
    <source>
        <dbReference type="ARBA" id="ARBA00022989"/>
    </source>
</evidence>
<evidence type="ECO:0000259" key="7">
    <source>
        <dbReference type="Pfam" id="PF09335"/>
    </source>
</evidence>
<keyword evidence="2 6" id="KW-1003">Cell membrane</keyword>
<proteinExistence type="inferred from homology"/>
<evidence type="ECO:0000256" key="2">
    <source>
        <dbReference type="ARBA" id="ARBA00022475"/>
    </source>
</evidence>
<dbReference type="Pfam" id="PF09335">
    <property type="entry name" value="VTT_dom"/>
    <property type="match status" value="1"/>
</dbReference>
<feature type="domain" description="VTT" evidence="7">
    <location>
        <begin position="62"/>
        <end position="179"/>
    </location>
</feature>
<dbReference type="InterPro" id="IPR032816">
    <property type="entry name" value="VTT_dom"/>
</dbReference>
<keyword evidence="4 6" id="KW-1133">Transmembrane helix</keyword>
<comment type="similarity">
    <text evidence="6">Belongs to the TVP38/TMEM64 family.</text>
</comment>
<evidence type="ECO:0000313" key="8">
    <source>
        <dbReference type="EMBL" id="HFM98578.1"/>
    </source>
</evidence>
<comment type="caution">
    <text evidence="8">The sequence shown here is derived from an EMBL/GenBank/DDBJ whole genome shotgun (WGS) entry which is preliminary data.</text>
</comment>
<feature type="transmembrane region" description="Helical" evidence="6">
    <location>
        <begin position="45"/>
        <end position="62"/>
    </location>
</feature>
<dbReference type="PANTHER" id="PTHR12677:SF59">
    <property type="entry name" value="GOLGI APPARATUS MEMBRANE PROTEIN TVP38-RELATED"/>
    <property type="match status" value="1"/>
</dbReference>
<dbReference type="InterPro" id="IPR015414">
    <property type="entry name" value="TMEM64"/>
</dbReference>
<evidence type="ECO:0000256" key="1">
    <source>
        <dbReference type="ARBA" id="ARBA00004651"/>
    </source>
</evidence>
<feature type="transmembrane region" description="Helical" evidence="6">
    <location>
        <begin position="74"/>
        <end position="99"/>
    </location>
</feature>
<feature type="transmembrane region" description="Helical" evidence="6">
    <location>
        <begin position="7"/>
        <end position="30"/>
    </location>
</feature>
<evidence type="ECO:0000256" key="5">
    <source>
        <dbReference type="ARBA" id="ARBA00023136"/>
    </source>
</evidence>
<sequence length="218" mass="23735">MRTAKRGLMLVLLGLVIAALIAFTPIRFLFDEGELKRALEASGEWAGLIYLLVFIGATVLGFPGNIMTIAGGAVFGMVWGVCLSQIGATVGAIGAYWVARRVLHDWFQTRFQHSRLLHRLNRAIAHNPMGILLATRLSPLAPFSLINFLYGLTQIPLKTYANGTFWGILPLTFVYTWLGVSGKELLSGGERLPFIVALSLLGLLALLPSLLGRSRSVS</sequence>
<keyword evidence="5 6" id="KW-0472">Membrane</keyword>
<dbReference type="EMBL" id="DSRU01000183">
    <property type="protein sequence ID" value="HFM98578.1"/>
    <property type="molecule type" value="Genomic_DNA"/>
</dbReference>
<gene>
    <name evidence="8" type="ORF">ENR64_12650</name>
</gene>